<evidence type="ECO:0000313" key="1">
    <source>
        <dbReference type="EMBL" id="CAB5387372.1"/>
    </source>
</evidence>
<accession>A0A915ZU98</accession>
<evidence type="ECO:0000313" key="2">
    <source>
        <dbReference type="Proteomes" id="UP000684084"/>
    </source>
</evidence>
<dbReference type="OrthoDB" id="2313501at2759"/>
<dbReference type="AlphaFoldDB" id="A0A915ZU98"/>
<proteinExistence type="predicted"/>
<dbReference type="VEuPathDB" id="FungiDB:RhiirFUN_003312"/>
<gene>
    <name evidence="1" type="ORF">CHRIB12_LOCUS20115</name>
</gene>
<name>A0A915ZU98_9GLOM</name>
<dbReference type="EMBL" id="CAGKOT010000058">
    <property type="protein sequence ID" value="CAB5387372.1"/>
    <property type="molecule type" value="Genomic_DNA"/>
</dbReference>
<reference evidence="1" key="1">
    <citation type="submission" date="2020-05" db="EMBL/GenBank/DDBJ databases">
        <authorList>
            <person name="Rincon C."/>
            <person name="Sanders R I."/>
            <person name="Robbins C."/>
            <person name="Chaturvedi A."/>
        </authorList>
    </citation>
    <scope>NUCLEOTIDE SEQUENCE</scope>
    <source>
        <strain evidence="1">CHB12</strain>
    </source>
</reference>
<protein>
    <submittedName>
        <fullName evidence="1">Uncharacterized protein</fullName>
    </submittedName>
</protein>
<sequence>MEYVELTSYNNENNKVSRLGFYPINYADDIFYFAYIFETALKKTLGLNNKECVLRESRLGSSKFKYNGKAAIGNEKNKPATSQEIED</sequence>
<organism evidence="1 2">
    <name type="scientific">Rhizophagus irregularis</name>
    <dbReference type="NCBI Taxonomy" id="588596"/>
    <lineage>
        <taxon>Eukaryota</taxon>
        <taxon>Fungi</taxon>
        <taxon>Fungi incertae sedis</taxon>
        <taxon>Mucoromycota</taxon>
        <taxon>Glomeromycotina</taxon>
        <taxon>Glomeromycetes</taxon>
        <taxon>Glomerales</taxon>
        <taxon>Glomeraceae</taxon>
        <taxon>Rhizophagus</taxon>
    </lineage>
</organism>
<comment type="caution">
    <text evidence="1">The sequence shown here is derived from an EMBL/GenBank/DDBJ whole genome shotgun (WGS) entry which is preliminary data.</text>
</comment>
<dbReference type="Proteomes" id="UP000684084">
    <property type="component" value="Unassembled WGS sequence"/>
</dbReference>